<name>A0A645BAM0_9ZZZZ</name>
<proteinExistence type="predicted"/>
<evidence type="ECO:0000259" key="1">
    <source>
        <dbReference type="Pfam" id="PF02829"/>
    </source>
</evidence>
<organism evidence="2">
    <name type="scientific">bioreactor metagenome</name>
    <dbReference type="NCBI Taxonomy" id="1076179"/>
    <lineage>
        <taxon>unclassified sequences</taxon>
        <taxon>metagenomes</taxon>
        <taxon>ecological metagenomes</taxon>
    </lineage>
</organism>
<dbReference type="EMBL" id="VSSQ01018479">
    <property type="protein sequence ID" value="MPM61691.1"/>
    <property type="molecule type" value="Genomic_DNA"/>
</dbReference>
<comment type="caution">
    <text evidence="2">The sequence shown here is derived from an EMBL/GenBank/DDBJ whole genome shotgun (WGS) entry which is preliminary data.</text>
</comment>
<dbReference type="InterPro" id="IPR026043">
    <property type="entry name" value="NadR"/>
</dbReference>
<accession>A0A645BAM0</accession>
<dbReference type="PANTHER" id="PTHR40068">
    <property type="entry name" value="TRANSCRIPTION REPRESSOR NIAR-RELATED"/>
    <property type="match status" value="1"/>
</dbReference>
<dbReference type="Pfam" id="PF02829">
    <property type="entry name" value="3H"/>
    <property type="match status" value="1"/>
</dbReference>
<dbReference type="PANTHER" id="PTHR40068:SF1">
    <property type="entry name" value="TRANSCRIPTION REPRESSOR NIAR-RELATED"/>
    <property type="match status" value="1"/>
</dbReference>
<evidence type="ECO:0000313" key="2">
    <source>
        <dbReference type="EMBL" id="MPM61691.1"/>
    </source>
</evidence>
<reference evidence="2" key="1">
    <citation type="submission" date="2019-08" db="EMBL/GenBank/DDBJ databases">
        <authorList>
            <person name="Kucharzyk K."/>
            <person name="Murdoch R.W."/>
            <person name="Higgins S."/>
            <person name="Loffler F."/>
        </authorList>
    </citation>
    <scope>NUCLEOTIDE SEQUENCE</scope>
</reference>
<dbReference type="GO" id="GO:0036094">
    <property type="term" value="F:small molecule binding"/>
    <property type="evidence" value="ECO:0007669"/>
    <property type="project" value="InterPro"/>
</dbReference>
<gene>
    <name evidence="2" type="primary">niaR_7</name>
    <name evidence="2" type="ORF">SDC9_108551</name>
</gene>
<sequence length="100" mass="11116">MFTCRHDTVEQAAAELRIMVENGGRVRDVIIEHPVYGEITGTLMISTLQAVEELVERLGRKESGMLTTITGGVHMHTVEADSQKTLELIEEKLRQAGILL</sequence>
<dbReference type="Gene3D" id="3.30.1340.20">
    <property type="entry name" value="3H domain"/>
    <property type="match status" value="1"/>
</dbReference>
<dbReference type="AlphaFoldDB" id="A0A645BAM0"/>
<dbReference type="InterPro" id="IPR004173">
    <property type="entry name" value="3H_domain"/>
</dbReference>
<dbReference type="SUPFAM" id="SSF75500">
    <property type="entry name" value="Putative transcriptional regulator TM1602, C-terminal domain"/>
    <property type="match status" value="1"/>
</dbReference>
<dbReference type="InterPro" id="IPR035922">
    <property type="entry name" value="3H_dom_sf"/>
</dbReference>
<protein>
    <submittedName>
        <fullName evidence="2">Putative transcription repressor NiaR</fullName>
    </submittedName>
</protein>
<feature type="domain" description="3H" evidence="1">
    <location>
        <begin position="3"/>
        <end position="99"/>
    </location>
</feature>